<dbReference type="EMBL" id="MT141723">
    <property type="protein sequence ID" value="QJA69637.1"/>
    <property type="molecule type" value="Genomic_DNA"/>
</dbReference>
<organism evidence="2">
    <name type="scientific">viral metagenome</name>
    <dbReference type="NCBI Taxonomy" id="1070528"/>
    <lineage>
        <taxon>unclassified sequences</taxon>
        <taxon>metagenomes</taxon>
        <taxon>organismal metagenomes</taxon>
    </lineage>
</organism>
<proteinExistence type="predicted"/>
<accession>A0A6M3L2T5</accession>
<name>A0A6M3L2T5_9ZZZZ</name>
<evidence type="ECO:0000313" key="1">
    <source>
        <dbReference type="EMBL" id="QJA69637.1"/>
    </source>
</evidence>
<sequence length="63" mass="7322">MADKIFVFRLTPEEKNSISEHAELATRSHQDKAQRVWEDLYAYVEKIINDVATQCARGQKDKV</sequence>
<reference evidence="2" key="1">
    <citation type="submission" date="2020-03" db="EMBL/GenBank/DDBJ databases">
        <title>The deep terrestrial virosphere.</title>
        <authorList>
            <person name="Holmfeldt K."/>
            <person name="Nilsson E."/>
            <person name="Simone D."/>
            <person name="Lopez-Fernandez M."/>
            <person name="Wu X."/>
            <person name="de Brujin I."/>
            <person name="Lundin D."/>
            <person name="Andersson A."/>
            <person name="Bertilsson S."/>
            <person name="Dopson M."/>
        </authorList>
    </citation>
    <scope>NUCLEOTIDE SEQUENCE</scope>
    <source>
        <strain evidence="1">MM415A04434</strain>
        <strain evidence="2">MM415B02734</strain>
    </source>
</reference>
<protein>
    <submittedName>
        <fullName evidence="2">Uncharacterized protein</fullName>
    </submittedName>
</protein>
<dbReference type="AlphaFoldDB" id="A0A6M3L2T5"/>
<gene>
    <name evidence="1" type="ORF">MM415A04434_0009</name>
    <name evidence="2" type="ORF">MM415B02734_0009</name>
</gene>
<dbReference type="EMBL" id="MT142789">
    <property type="protein sequence ID" value="QJA88579.1"/>
    <property type="molecule type" value="Genomic_DNA"/>
</dbReference>
<evidence type="ECO:0000313" key="2">
    <source>
        <dbReference type="EMBL" id="QJA88579.1"/>
    </source>
</evidence>